<dbReference type="GO" id="GO:0047545">
    <property type="term" value="F:(S)-2-hydroxyglutarate dehydrogenase activity"/>
    <property type="evidence" value="ECO:0007669"/>
    <property type="project" value="TreeGrafter"/>
</dbReference>
<sequence length="378" mass="40351">MIKVGVTIIGAGVVGLAVARELGFCSEQVLILEKESAPGKGISSRNSEVVHAGIYYPEGSLKAALCVEGSDMLKEYCAKTGVPLKEIGKVIVATSRKEEHALEDLCRKGMENGARDLRILSGKELKEREPNVRGTCALFSPHTGIIDSHRLVRSLEIQCLAQGAAILCRTALTALEKTASGFTCTVRGPDGDHYSFTSRVVINAAGLDADEVASLAGIDVDAAGYRIYPVKGEYFRVSPAKQGLVSGLVYPVPERNLMGLGVHATKDLSGSLRLGPNALPAQSRSYDVDPSHAQAFFESARRMLPFLEPADLSPDMAGIRPKIQRPGEPAKDFVVRHETEHGLAGMINLIGIESPGLTSCLSLGRYVADMIREAGLVS</sequence>
<keyword evidence="3" id="KW-0274">FAD</keyword>
<evidence type="ECO:0000256" key="2">
    <source>
        <dbReference type="ARBA" id="ARBA00022630"/>
    </source>
</evidence>
<dbReference type="InterPro" id="IPR006076">
    <property type="entry name" value="FAD-dep_OxRdtase"/>
</dbReference>
<evidence type="ECO:0000313" key="7">
    <source>
        <dbReference type="EMBL" id="VFU14990.1"/>
    </source>
</evidence>
<dbReference type="EC" id="1.1.3.15" evidence="7"/>
<feature type="domain" description="FAD dependent oxidoreductase" evidence="6">
    <location>
        <begin position="6"/>
        <end position="370"/>
    </location>
</feature>
<dbReference type="Gene3D" id="3.30.9.10">
    <property type="entry name" value="D-Amino Acid Oxidase, subunit A, domain 2"/>
    <property type="match status" value="1"/>
</dbReference>
<accession>A0A485LZX5</accession>
<dbReference type="SUPFAM" id="SSF51905">
    <property type="entry name" value="FAD/NAD(P)-binding domain"/>
    <property type="match status" value="1"/>
</dbReference>
<dbReference type="PANTHER" id="PTHR43104">
    <property type="entry name" value="L-2-HYDROXYGLUTARATE DEHYDROGENASE, MITOCHONDRIAL"/>
    <property type="match status" value="1"/>
</dbReference>
<organism evidence="7">
    <name type="scientific">anaerobic digester metagenome</name>
    <dbReference type="NCBI Taxonomy" id="1263854"/>
    <lineage>
        <taxon>unclassified sequences</taxon>
        <taxon>metagenomes</taxon>
        <taxon>ecological metagenomes</taxon>
    </lineage>
</organism>
<proteinExistence type="inferred from homology"/>
<dbReference type="InterPro" id="IPR036188">
    <property type="entry name" value="FAD/NAD-bd_sf"/>
</dbReference>
<dbReference type="GO" id="GO:0003973">
    <property type="term" value="F:(S)-2-hydroxy-acid oxidase activity"/>
    <property type="evidence" value="ECO:0007669"/>
    <property type="project" value="UniProtKB-EC"/>
</dbReference>
<comment type="cofactor">
    <cofactor evidence="1">
        <name>FAD</name>
        <dbReference type="ChEBI" id="CHEBI:57692"/>
    </cofactor>
</comment>
<evidence type="ECO:0000256" key="1">
    <source>
        <dbReference type="ARBA" id="ARBA00001974"/>
    </source>
</evidence>
<dbReference type="Gene3D" id="3.50.50.60">
    <property type="entry name" value="FAD/NAD(P)-binding domain"/>
    <property type="match status" value="1"/>
</dbReference>
<dbReference type="Pfam" id="PF01266">
    <property type="entry name" value="DAO"/>
    <property type="match status" value="1"/>
</dbReference>
<name>A0A485LZX5_9ZZZZ</name>
<protein>
    <submittedName>
        <fullName evidence="7">L-2-hydroxyglutarate oxidase LhgO</fullName>
        <ecNumber evidence="7">1.1.3.15</ecNumber>
    </submittedName>
</protein>
<gene>
    <name evidence="7" type="primary">lhgO</name>
    <name evidence="7" type="ORF">SCFA_370030</name>
</gene>
<reference evidence="7" key="1">
    <citation type="submission" date="2019-03" db="EMBL/GenBank/DDBJ databases">
        <authorList>
            <person name="Hao L."/>
        </authorList>
    </citation>
    <scope>NUCLEOTIDE SEQUENCE</scope>
</reference>
<evidence type="ECO:0000256" key="5">
    <source>
        <dbReference type="ARBA" id="ARBA00037941"/>
    </source>
</evidence>
<evidence type="ECO:0000256" key="3">
    <source>
        <dbReference type="ARBA" id="ARBA00022827"/>
    </source>
</evidence>
<keyword evidence="4 7" id="KW-0560">Oxidoreductase</keyword>
<dbReference type="EMBL" id="CAADRM010000100">
    <property type="protein sequence ID" value="VFU14990.1"/>
    <property type="molecule type" value="Genomic_DNA"/>
</dbReference>
<keyword evidence="2" id="KW-0285">Flavoprotein</keyword>
<dbReference type="PANTHER" id="PTHR43104:SF4">
    <property type="entry name" value="L-2-HYDROXYGLUTARATE DEHYDROGENASE, MITOCHONDRIAL"/>
    <property type="match status" value="1"/>
</dbReference>
<evidence type="ECO:0000256" key="4">
    <source>
        <dbReference type="ARBA" id="ARBA00023002"/>
    </source>
</evidence>
<evidence type="ECO:0000259" key="6">
    <source>
        <dbReference type="Pfam" id="PF01266"/>
    </source>
</evidence>
<dbReference type="AlphaFoldDB" id="A0A485LZX5"/>
<comment type="similarity">
    <text evidence="5">Belongs to the L2HGDH family.</text>
</comment>